<evidence type="ECO:0000313" key="1">
    <source>
        <dbReference type="EMBL" id="CAF1066561.1"/>
    </source>
</evidence>
<dbReference type="EMBL" id="CAJNOK010008548">
    <property type="protein sequence ID" value="CAF1066561.1"/>
    <property type="molecule type" value="Genomic_DNA"/>
</dbReference>
<reference evidence="2" key="1">
    <citation type="submission" date="2021-02" db="EMBL/GenBank/DDBJ databases">
        <authorList>
            <person name="Nowell W R."/>
        </authorList>
    </citation>
    <scope>NUCLEOTIDE SEQUENCE</scope>
</reference>
<feature type="non-terminal residue" evidence="2">
    <location>
        <position position="1"/>
    </location>
</feature>
<dbReference type="AlphaFoldDB" id="A0A8S2K2B5"/>
<comment type="caution">
    <text evidence="2">The sequence shown here is derived from an EMBL/GenBank/DDBJ whole genome shotgun (WGS) entry which is preliminary data.</text>
</comment>
<dbReference type="EMBL" id="CAJOBA010008563">
    <property type="protein sequence ID" value="CAF3831507.1"/>
    <property type="molecule type" value="Genomic_DNA"/>
</dbReference>
<sequence length="222" mass="25482">MCGGGKCVAQTKKSKFVPNTPEIETMDNHLSQNIKETFTNSSFIGEMTNLPLNSDVLLNTLTNVVKQVCQKQQQQIDFLTSELKEVKTQLVEVQFQMNDHQQYTKRKDLVIYGIPVQKNENTTNMVIEMGNSLGVQFNDAHFYSVHRLPIEMRSMIQEKNVVILTFIKPEVQARRQGTLTKIFERLVHGQLYTHFVNNTLLSASQSGFIAKDSTTNLQWRRK</sequence>
<organism evidence="2 3">
    <name type="scientific">Didymodactylos carnosus</name>
    <dbReference type="NCBI Taxonomy" id="1234261"/>
    <lineage>
        <taxon>Eukaryota</taxon>
        <taxon>Metazoa</taxon>
        <taxon>Spiralia</taxon>
        <taxon>Gnathifera</taxon>
        <taxon>Rotifera</taxon>
        <taxon>Eurotatoria</taxon>
        <taxon>Bdelloidea</taxon>
        <taxon>Philodinida</taxon>
        <taxon>Philodinidae</taxon>
        <taxon>Didymodactylos</taxon>
    </lineage>
</organism>
<dbReference type="Proteomes" id="UP000682733">
    <property type="component" value="Unassembled WGS sequence"/>
</dbReference>
<dbReference type="Proteomes" id="UP000677228">
    <property type="component" value="Unassembled WGS sequence"/>
</dbReference>
<proteinExistence type="predicted"/>
<accession>A0A8S2K2B5</accession>
<gene>
    <name evidence="1" type="ORF">OVA965_LOCUS17685</name>
    <name evidence="2" type="ORF">TMI583_LOCUS17696</name>
</gene>
<protein>
    <submittedName>
        <fullName evidence="2">Uncharacterized protein</fullName>
    </submittedName>
</protein>
<name>A0A8S2K2B5_9BILA</name>
<evidence type="ECO:0000313" key="2">
    <source>
        <dbReference type="EMBL" id="CAF3831507.1"/>
    </source>
</evidence>
<evidence type="ECO:0000313" key="3">
    <source>
        <dbReference type="Proteomes" id="UP000682733"/>
    </source>
</evidence>